<name>A0A7J7LZR2_9MAGN</name>
<evidence type="ECO:0000313" key="3">
    <source>
        <dbReference type="Proteomes" id="UP000541444"/>
    </source>
</evidence>
<keyword evidence="3" id="KW-1185">Reference proteome</keyword>
<comment type="caution">
    <text evidence="2">The sequence shown here is derived from an EMBL/GenBank/DDBJ whole genome shotgun (WGS) entry which is preliminary data.</text>
</comment>
<proteinExistence type="predicted"/>
<dbReference type="AlphaFoldDB" id="A0A7J7LZR2"/>
<evidence type="ECO:0000313" key="2">
    <source>
        <dbReference type="EMBL" id="KAF6148044.1"/>
    </source>
</evidence>
<protein>
    <submittedName>
        <fullName evidence="2">Uncharacterized protein</fullName>
    </submittedName>
</protein>
<feature type="compositionally biased region" description="Basic and acidic residues" evidence="1">
    <location>
        <begin position="202"/>
        <end position="249"/>
    </location>
</feature>
<sequence length="417" mass="47942">MYSLKFPRIEESIHLSPKLQGWRMTSFKRHQIVTFKKFLANPKLLRNHIETPALGGAPTIGSNSTTTAIRAVVVRVSYQLEEHGKMLLKLDDHENLHQQVAPGKGLEVVKDFMIDDDVEVGMEVNLEAILSEYGDGLLEWKKGDKKDDEDEKDVEEKVKSAEEERPQVAKEEEVQETMVAAEVTKIDIVFFNQEEVVGEAYQTKESKKEVEQSKEKEDVDEASQTKESKEEVGQSKEEVKQSKEEVVEGKDDDDGNSQKKPDPVQVIKEMVVDQTNLVLMESEVDAFLKKMHALTNAEINERAFKMACQINQLHAHLDELFLGVLLKSFIQRPISHDEKNQVDQVWSLRKDKLSPEAKKDNINTYRRIGQETVCLNALYTLYPKKWLDNEVIDVYSKALIQYFDTQYRARLDKEKLC</sequence>
<feature type="compositionally biased region" description="Basic and acidic residues" evidence="1">
    <location>
        <begin position="154"/>
        <end position="172"/>
    </location>
</feature>
<feature type="region of interest" description="Disordered" evidence="1">
    <location>
        <begin position="140"/>
        <end position="175"/>
    </location>
</feature>
<accession>A0A7J7LZR2</accession>
<reference evidence="2 3" key="1">
    <citation type="journal article" date="2020" name="IScience">
        <title>Genome Sequencing of the Endangered Kingdonia uniflora (Circaeasteraceae, Ranunculales) Reveals Potential Mechanisms of Evolutionary Specialization.</title>
        <authorList>
            <person name="Sun Y."/>
            <person name="Deng T."/>
            <person name="Zhang A."/>
            <person name="Moore M.J."/>
            <person name="Landis J.B."/>
            <person name="Lin N."/>
            <person name="Zhang H."/>
            <person name="Zhang X."/>
            <person name="Huang J."/>
            <person name="Zhang X."/>
            <person name="Sun H."/>
            <person name="Wang H."/>
        </authorList>
    </citation>
    <scope>NUCLEOTIDE SEQUENCE [LARGE SCALE GENOMIC DNA]</scope>
    <source>
        <strain evidence="2">TB1705</strain>
        <tissue evidence="2">Leaf</tissue>
    </source>
</reference>
<dbReference type="Proteomes" id="UP000541444">
    <property type="component" value="Unassembled WGS sequence"/>
</dbReference>
<organism evidence="2 3">
    <name type="scientific">Kingdonia uniflora</name>
    <dbReference type="NCBI Taxonomy" id="39325"/>
    <lineage>
        <taxon>Eukaryota</taxon>
        <taxon>Viridiplantae</taxon>
        <taxon>Streptophyta</taxon>
        <taxon>Embryophyta</taxon>
        <taxon>Tracheophyta</taxon>
        <taxon>Spermatophyta</taxon>
        <taxon>Magnoliopsida</taxon>
        <taxon>Ranunculales</taxon>
        <taxon>Circaeasteraceae</taxon>
        <taxon>Kingdonia</taxon>
    </lineage>
</organism>
<gene>
    <name evidence="2" type="ORF">GIB67_024219</name>
</gene>
<dbReference type="EMBL" id="JACGCM010001859">
    <property type="protein sequence ID" value="KAF6148044.1"/>
    <property type="molecule type" value="Genomic_DNA"/>
</dbReference>
<feature type="region of interest" description="Disordered" evidence="1">
    <location>
        <begin position="201"/>
        <end position="266"/>
    </location>
</feature>
<evidence type="ECO:0000256" key="1">
    <source>
        <dbReference type="SAM" id="MobiDB-lite"/>
    </source>
</evidence>